<feature type="transmembrane region" description="Helical" evidence="1">
    <location>
        <begin position="41"/>
        <end position="63"/>
    </location>
</feature>
<keyword evidence="1" id="KW-1133">Transmembrane helix</keyword>
<reference evidence="2 3" key="1">
    <citation type="submission" date="2020-08" db="EMBL/GenBank/DDBJ databases">
        <title>Genomic Encyclopedia of Type Strains, Phase IV (KMG-IV): sequencing the most valuable type-strain genomes for metagenomic binning, comparative biology and taxonomic classification.</title>
        <authorList>
            <person name="Goeker M."/>
        </authorList>
    </citation>
    <scope>NUCLEOTIDE SEQUENCE [LARGE SCALE GENOMIC DNA]</scope>
    <source>
        <strain evidence="2 3">DSM 104969</strain>
    </source>
</reference>
<organism evidence="2 3">
    <name type="scientific">Dysgonomonas hofstadii</name>
    <dbReference type="NCBI Taxonomy" id="637886"/>
    <lineage>
        <taxon>Bacteria</taxon>
        <taxon>Pseudomonadati</taxon>
        <taxon>Bacteroidota</taxon>
        <taxon>Bacteroidia</taxon>
        <taxon>Bacteroidales</taxon>
        <taxon>Dysgonomonadaceae</taxon>
        <taxon>Dysgonomonas</taxon>
    </lineage>
</organism>
<sequence>MKQVISFISNNKSILAGMLLGLVFGYLYWYYFSCYWGTYPLSAECWVNCGYGTLLGGFIVSLIQK</sequence>
<accession>A0A840CR64</accession>
<feature type="transmembrane region" description="Helical" evidence="1">
    <location>
        <begin position="12"/>
        <end position="29"/>
    </location>
</feature>
<proteinExistence type="predicted"/>
<keyword evidence="1" id="KW-0472">Membrane</keyword>
<evidence type="ECO:0000313" key="3">
    <source>
        <dbReference type="Proteomes" id="UP000555103"/>
    </source>
</evidence>
<protein>
    <submittedName>
        <fullName evidence="2">ABC-type polysaccharide transport system permease subunit</fullName>
    </submittedName>
</protein>
<keyword evidence="1" id="KW-0812">Transmembrane</keyword>
<evidence type="ECO:0000256" key="1">
    <source>
        <dbReference type="SAM" id="Phobius"/>
    </source>
</evidence>
<keyword evidence="3" id="KW-1185">Reference proteome</keyword>
<dbReference type="EMBL" id="JACIEP010000014">
    <property type="protein sequence ID" value="MBB4037541.1"/>
    <property type="molecule type" value="Genomic_DNA"/>
</dbReference>
<name>A0A840CR64_9BACT</name>
<gene>
    <name evidence="2" type="ORF">GGR21_003458</name>
</gene>
<comment type="caution">
    <text evidence="2">The sequence shown here is derived from an EMBL/GenBank/DDBJ whole genome shotgun (WGS) entry which is preliminary data.</text>
</comment>
<dbReference type="RefSeq" id="WP_183308379.1">
    <property type="nucleotide sequence ID" value="NZ_JACIEP010000014.1"/>
</dbReference>
<dbReference type="Proteomes" id="UP000555103">
    <property type="component" value="Unassembled WGS sequence"/>
</dbReference>
<evidence type="ECO:0000313" key="2">
    <source>
        <dbReference type="EMBL" id="MBB4037541.1"/>
    </source>
</evidence>
<dbReference type="AlphaFoldDB" id="A0A840CR64"/>